<accession>A0A3G8JFJ0</accession>
<feature type="transmembrane region" description="Helical" evidence="1">
    <location>
        <begin position="12"/>
        <end position="35"/>
    </location>
</feature>
<sequence>MSSSAVRSVAAGILVALAGICYSSWVLEFFWASPLDPMRSFLSELDAAHRPHREVYVGGDIAASCCAMIAAVLMLLPRPLTRGFPAITAVAALGAFGASTIADALSPIECIPGVDPGCPSEPSGILPQLHHVHALTSTLAVFSIFTAMIAATVAAHRDRVWPLLRVVGAIVLTVVVLATVWMLVADNLGGDYRLGLAQRIQVGGMTVWLVLWGWSIISGRPRGAASAPT</sequence>
<evidence type="ECO:0000313" key="3">
    <source>
        <dbReference type="Proteomes" id="UP000271469"/>
    </source>
</evidence>
<feature type="transmembrane region" description="Helical" evidence="1">
    <location>
        <begin position="132"/>
        <end position="151"/>
    </location>
</feature>
<feature type="transmembrane region" description="Helical" evidence="1">
    <location>
        <begin position="163"/>
        <end position="184"/>
    </location>
</feature>
<keyword evidence="1" id="KW-0812">Transmembrane</keyword>
<evidence type="ECO:0000313" key="2">
    <source>
        <dbReference type="EMBL" id="AZG43783.1"/>
    </source>
</evidence>
<keyword evidence="1" id="KW-1133">Transmembrane helix</keyword>
<keyword evidence="3" id="KW-1185">Reference proteome</keyword>
<feature type="transmembrane region" description="Helical" evidence="1">
    <location>
        <begin position="83"/>
        <end position="102"/>
    </location>
</feature>
<feature type="transmembrane region" description="Helical" evidence="1">
    <location>
        <begin position="196"/>
        <end position="217"/>
    </location>
</feature>
<proteinExistence type="predicted"/>
<gene>
    <name evidence="2" type="ORF">D7316_00352</name>
</gene>
<dbReference type="RefSeq" id="WP_124706767.1">
    <property type="nucleotide sequence ID" value="NZ_CP033972.1"/>
</dbReference>
<dbReference type="InterPro" id="IPR009339">
    <property type="entry name" value="DUF998"/>
</dbReference>
<dbReference type="Pfam" id="PF06197">
    <property type="entry name" value="DUF998"/>
    <property type="match status" value="1"/>
</dbReference>
<dbReference type="KEGG" id="gom:D7316_00352"/>
<feature type="transmembrane region" description="Helical" evidence="1">
    <location>
        <begin position="55"/>
        <end position="76"/>
    </location>
</feature>
<evidence type="ECO:0008006" key="4">
    <source>
        <dbReference type="Google" id="ProtNLM"/>
    </source>
</evidence>
<evidence type="ECO:0000256" key="1">
    <source>
        <dbReference type="SAM" id="Phobius"/>
    </source>
</evidence>
<organism evidence="2 3">
    <name type="scientific">Gordonia insulae</name>
    <dbReference type="NCBI Taxonomy" id="2420509"/>
    <lineage>
        <taxon>Bacteria</taxon>
        <taxon>Bacillati</taxon>
        <taxon>Actinomycetota</taxon>
        <taxon>Actinomycetes</taxon>
        <taxon>Mycobacteriales</taxon>
        <taxon>Gordoniaceae</taxon>
        <taxon>Gordonia</taxon>
    </lineage>
</organism>
<keyword evidence="1" id="KW-0472">Membrane</keyword>
<name>A0A3G8JFJ0_9ACTN</name>
<protein>
    <recommendedName>
        <fullName evidence="4">DUF998 domain-containing protein</fullName>
    </recommendedName>
</protein>
<dbReference type="OrthoDB" id="3406108at2"/>
<dbReference type="AlphaFoldDB" id="A0A3G8JFJ0"/>
<dbReference type="EMBL" id="CP033972">
    <property type="protein sequence ID" value="AZG43783.1"/>
    <property type="molecule type" value="Genomic_DNA"/>
</dbReference>
<dbReference type="Proteomes" id="UP000271469">
    <property type="component" value="Chromosome"/>
</dbReference>
<reference evidence="2 3" key="1">
    <citation type="submission" date="2018-11" db="EMBL/GenBank/DDBJ databases">
        <title>Gordonia insulae sp. nov., isolated from an island soil.</title>
        <authorList>
            <person name="Kim Y.S."/>
            <person name="Kim S.B."/>
        </authorList>
    </citation>
    <scope>NUCLEOTIDE SEQUENCE [LARGE SCALE GENOMIC DNA]</scope>
    <source>
        <strain evidence="2 3">MMS17-SY073</strain>
    </source>
</reference>